<dbReference type="GO" id="GO:0005886">
    <property type="term" value="C:plasma membrane"/>
    <property type="evidence" value="ECO:0007669"/>
    <property type="project" value="TreeGrafter"/>
</dbReference>
<organism evidence="7 8">
    <name type="scientific">Nesidiocoris tenuis</name>
    <dbReference type="NCBI Taxonomy" id="355587"/>
    <lineage>
        <taxon>Eukaryota</taxon>
        <taxon>Metazoa</taxon>
        <taxon>Ecdysozoa</taxon>
        <taxon>Arthropoda</taxon>
        <taxon>Hexapoda</taxon>
        <taxon>Insecta</taxon>
        <taxon>Pterygota</taxon>
        <taxon>Neoptera</taxon>
        <taxon>Paraneoptera</taxon>
        <taxon>Hemiptera</taxon>
        <taxon>Heteroptera</taxon>
        <taxon>Panheteroptera</taxon>
        <taxon>Cimicomorpha</taxon>
        <taxon>Miridae</taxon>
        <taxon>Dicyphina</taxon>
        <taxon>Nesidiocoris</taxon>
    </lineage>
</organism>
<evidence type="ECO:0000256" key="2">
    <source>
        <dbReference type="ARBA" id="ARBA00022692"/>
    </source>
</evidence>
<feature type="domain" description="G-protein coupled receptors family 1 profile" evidence="6">
    <location>
        <begin position="55"/>
        <end position="131"/>
    </location>
</feature>
<dbReference type="AlphaFoldDB" id="A0A6H5G8K4"/>
<dbReference type="Gene3D" id="1.20.1070.10">
    <property type="entry name" value="Rhodopsin 7-helix transmembrane proteins"/>
    <property type="match status" value="1"/>
</dbReference>
<dbReference type="GO" id="GO:0009755">
    <property type="term" value="P:hormone-mediated signaling pathway"/>
    <property type="evidence" value="ECO:0007669"/>
    <property type="project" value="TreeGrafter"/>
</dbReference>
<dbReference type="GO" id="GO:0007189">
    <property type="term" value="P:adenylate cyclase-activating G protein-coupled receptor signaling pathway"/>
    <property type="evidence" value="ECO:0007669"/>
    <property type="project" value="TreeGrafter"/>
</dbReference>
<name>A0A6H5G8K4_9HEMI</name>
<keyword evidence="8" id="KW-1185">Reference proteome</keyword>
<dbReference type="PANTHER" id="PTHR24372">
    <property type="entry name" value="GLYCOPROTEIN HORMONE RECEPTOR"/>
    <property type="match status" value="1"/>
</dbReference>
<gene>
    <name evidence="7" type="ORF">NTEN_LOCUS5481</name>
</gene>
<evidence type="ECO:0000313" key="7">
    <source>
        <dbReference type="EMBL" id="CAA9999198.1"/>
    </source>
</evidence>
<proteinExistence type="predicted"/>
<comment type="subcellular location">
    <subcellularLocation>
        <location evidence="1">Membrane</location>
    </subcellularLocation>
</comment>
<dbReference type="PROSITE" id="PS50262">
    <property type="entry name" value="G_PROTEIN_RECEP_F1_2"/>
    <property type="match status" value="1"/>
</dbReference>
<evidence type="ECO:0000256" key="3">
    <source>
        <dbReference type="ARBA" id="ARBA00022989"/>
    </source>
</evidence>
<dbReference type="Proteomes" id="UP000479000">
    <property type="component" value="Unassembled WGS sequence"/>
</dbReference>
<dbReference type="InterPro" id="IPR017452">
    <property type="entry name" value="GPCR_Rhodpsn_7TM"/>
</dbReference>
<feature type="non-terminal residue" evidence="7">
    <location>
        <position position="131"/>
    </location>
</feature>
<dbReference type="PANTHER" id="PTHR24372:SF80">
    <property type="entry name" value="FI21465P1-RELATED"/>
    <property type="match status" value="1"/>
</dbReference>
<sequence length="131" mass="14276">MSAVLTQQISRISSPYRLIKKLNFHSTGTSTSENLLGNSLQRGTLWIVGIFTLTTNGLVVWRRVAASPNTISPLNIIITNLACADLLMGVYLVAVGWQDWMTRGVFRQMAAEWTSSGVCTVLGVLAMVSSE</sequence>
<dbReference type="OrthoDB" id="6022531at2759"/>
<evidence type="ECO:0000256" key="1">
    <source>
        <dbReference type="ARBA" id="ARBA00004370"/>
    </source>
</evidence>
<keyword evidence="2 5" id="KW-0812">Transmembrane</keyword>
<dbReference type="EMBL" id="CADCXU010008336">
    <property type="protein sequence ID" value="CAA9999198.1"/>
    <property type="molecule type" value="Genomic_DNA"/>
</dbReference>
<evidence type="ECO:0000259" key="6">
    <source>
        <dbReference type="PROSITE" id="PS50262"/>
    </source>
</evidence>
<feature type="transmembrane region" description="Helical" evidence="5">
    <location>
        <begin position="73"/>
        <end position="97"/>
    </location>
</feature>
<feature type="transmembrane region" description="Helical" evidence="5">
    <location>
        <begin position="43"/>
        <end position="61"/>
    </location>
</feature>
<evidence type="ECO:0000313" key="8">
    <source>
        <dbReference type="Proteomes" id="UP000479000"/>
    </source>
</evidence>
<reference evidence="7 8" key="1">
    <citation type="submission" date="2020-02" db="EMBL/GenBank/DDBJ databases">
        <authorList>
            <person name="Ferguson B K."/>
        </authorList>
    </citation>
    <scope>NUCLEOTIDE SEQUENCE [LARGE SCALE GENOMIC DNA]</scope>
</reference>
<dbReference type="GO" id="GO:0008528">
    <property type="term" value="F:G protein-coupled peptide receptor activity"/>
    <property type="evidence" value="ECO:0007669"/>
    <property type="project" value="TreeGrafter"/>
</dbReference>
<dbReference type="SUPFAM" id="SSF81321">
    <property type="entry name" value="Family A G protein-coupled receptor-like"/>
    <property type="match status" value="1"/>
</dbReference>
<protein>
    <recommendedName>
        <fullName evidence="6">G-protein coupled receptors family 1 profile domain-containing protein</fullName>
    </recommendedName>
</protein>
<evidence type="ECO:0000256" key="4">
    <source>
        <dbReference type="ARBA" id="ARBA00023136"/>
    </source>
</evidence>
<keyword evidence="3 5" id="KW-1133">Transmembrane helix</keyword>
<keyword evidence="4 5" id="KW-0472">Membrane</keyword>
<evidence type="ECO:0000256" key="5">
    <source>
        <dbReference type="SAM" id="Phobius"/>
    </source>
</evidence>
<accession>A0A6H5G8K4</accession>